<evidence type="ECO:0000256" key="2">
    <source>
        <dbReference type="SAM" id="Phobius"/>
    </source>
</evidence>
<dbReference type="PANTHER" id="PTHR34978">
    <property type="entry name" value="POSSIBLE SENSOR-TRANSDUCER PROTEIN BLAR"/>
    <property type="match status" value="1"/>
</dbReference>
<dbReference type="Pfam" id="PF05569">
    <property type="entry name" value="Peptidase_M56"/>
    <property type="match status" value="1"/>
</dbReference>
<dbReference type="Proteomes" id="UP001260534">
    <property type="component" value="Unassembled WGS sequence"/>
</dbReference>
<dbReference type="CDD" id="cd07341">
    <property type="entry name" value="M56_BlaR1_MecR1_like"/>
    <property type="match status" value="1"/>
</dbReference>
<feature type="transmembrane region" description="Helical" evidence="2">
    <location>
        <begin position="138"/>
        <end position="161"/>
    </location>
</feature>
<gene>
    <name evidence="4" type="ORF">PNQ69_11130</name>
</gene>
<reference evidence="4 5" key="1">
    <citation type="submission" date="2023-01" db="EMBL/GenBank/DDBJ databases">
        <title>Xanthomonas hawaiianensis sp. nov. isolated from Araceae family in Hawaii.</title>
        <authorList>
            <person name="Chunag S.-C."/>
            <person name="Dobhal S."/>
            <person name="Alvarez A."/>
            <person name="Arif M."/>
        </authorList>
    </citation>
    <scope>NUCLEOTIDE SEQUENCE [LARGE SCALE GENOMIC DNA]</scope>
    <source>
        <strain evidence="4 5">A2111</strain>
    </source>
</reference>
<dbReference type="PANTHER" id="PTHR34978:SF3">
    <property type="entry name" value="SLR0241 PROTEIN"/>
    <property type="match status" value="1"/>
</dbReference>
<keyword evidence="5" id="KW-1185">Reference proteome</keyword>
<dbReference type="RefSeq" id="WP_209231678.1">
    <property type="nucleotide sequence ID" value="NZ_JAGHXG010000021.1"/>
</dbReference>
<feature type="transmembrane region" description="Helical" evidence="2">
    <location>
        <begin position="13"/>
        <end position="37"/>
    </location>
</feature>
<sequence>MHSLLGTDVFESLLSRLLVTSVQTLVLVALIWALCRWLPTLPAATRCRLWWLVAAQSVLGLLWAGAVQLPVLPAAPAQMATAPAVVATMPATPARAATPSVQATSAAPAQINVNATAATAVAPIAAPSSTPSSAAWPWAQALAALWLAGVLVCATHSVLAYRRSRQRAREAAPCTDTALLGALRLAAEAYGLRQPPQLRLCAHIDSPQLIGPWRPVLLLPARRMASLRADDLDMALTHELVHLQRRDLWWGLLPAVAQHLFFFHPLVHLANREYALAREAACDAAVVAGHRHCRHDYARLLVQLGVAPRPSAGLASASPTFLSLKRRLLMLQTTSAFPRLGAALILTAVTVLGVMPLRLVAQPGHAAPSAAQTRSTRAPAPDVATDVDVGTEAAADAAAAAAEAAQTAADAAGDAAAQAADVADAARERGREAAAAAAEAAAEVADVTDVADMDDAALAAAMPAAPLPPRASRPTRVAAATPAQPAPPPVAPLPPPAPLAPPAPAVPAAPPAIGSRISTRSVQKIRNGQLEQSYVRVKGNHSTMSGSSDELATMKRETQGDGLWFRRGGKRYVVHDPALLARFDALFEPIGKLGAQQGELGKRQGALGREQGELGREQGKLAQEAAARALERIDMDAVAAKAQAKAQAAVAQRHDALAAKMRALGEQQAALGRQQGELGARQGELSAQVDREVDRLFDAAIAAGSAQRLE</sequence>
<keyword evidence="2" id="KW-1133">Transmembrane helix</keyword>
<protein>
    <submittedName>
        <fullName evidence="4">M56 family metallopeptidase</fullName>
    </submittedName>
</protein>
<feature type="transmembrane region" description="Helical" evidence="2">
    <location>
        <begin position="336"/>
        <end position="357"/>
    </location>
</feature>
<comment type="caution">
    <text evidence="4">The sequence shown here is derived from an EMBL/GenBank/DDBJ whole genome shotgun (WGS) entry which is preliminary data.</text>
</comment>
<dbReference type="EMBL" id="JAQMHB010000001">
    <property type="protein sequence ID" value="MDS9993326.1"/>
    <property type="molecule type" value="Genomic_DNA"/>
</dbReference>
<dbReference type="InterPro" id="IPR008756">
    <property type="entry name" value="Peptidase_M56"/>
</dbReference>
<name>A0ABU2I5A8_9XANT</name>
<feature type="compositionally biased region" description="Pro residues" evidence="1">
    <location>
        <begin position="484"/>
        <end position="510"/>
    </location>
</feature>
<keyword evidence="2" id="KW-0472">Membrane</keyword>
<evidence type="ECO:0000313" key="4">
    <source>
        <dbReference type="EMBL" id="MDS9993326.1"/>
    </source>
</evidence>
<feature type="domain" description="Peptidase M56" evidence="3">
    <location>
        <begin position="17"/>
        <end position="331"/>
    </location>
</feature>
<keyword evidence="2" id="KW-0812">Transmembrane</keyword>
<feature type="region of interest" description="Disordered" evidence="1">
    <location>
        <begin position="465"/>
        <end position="512"/>
    </location>
</feature>
<dbReference type="InterPro" id="IPR052173">
    <property type="entry name" value="Beta-lactam_resp_regulator"/>
</dbReference>
<evidence type="ECO:0000259" key="3">
    <source>
        <dbReference type="Pfam" id="PF05569"/>
    </source>
</evidence>
<organism evidence="4 5">
    <name type="scientific">Xanthomonas hawaiiensis</name>
    <dbReference type="NCBI Taxonomy" id="3003247"/>
    <lineage>
        <taxon>Bacteria</taxon>
        <taxon>Pseudomonadati</taxon>
        <taxon>Pseudomonadota</taxon>
        <taxon>Gammaproteobacteria</taxon>
        <taxon>Lysobacterales</taxon>
        <taxon>Lysobacteraceae</taxon>
        <taxon>Xanthomonas</taxon>
    </lineage>
</organism>
<evidence type="ECO:0000313" key="5">
    <source>
        <dbReference type="Proteomes" id="UP001260534"/>
    </source>
</evidence>
<proteinExistence type="predicted"/>
<accession>A0ABU2I5A8</accession>
<feature type="compositionally biased region" description="Low complexity" evidence="1">
    <location>
        <begin position="472"/>
        <end position="483"/>
    </location>
</feature>
<feature type="transmembrane region" description="Helical" evidence="2">
    <location>
        <begin position="49"/>
        <end position="69"/>
    </location>
</feature>
<evidence type="ECO:0000256" key="1">
    <source>
        <dbReference type="SAM" id="MobiDB-lite"/>
    </source>
</evidence>